<gene>
    <name evidence="1" type="ORF">FACI_IFERC00001G0460</name>
</gene>
<evidence type="ECO:0000313" key="1">
    <source>
        <dbReference type="EMBL" id="AGO60440.1"/>
    </source>
</evidence>
<dbReference type="GeneID" id="16024612"/>
<organism evidence="1 2">
    <name type="scientific">Ferroplasma acidarmanus Fer1</name>
    <dbReference type="NCBI Taxonomy" id="333146"/>
    <lineage>
        <taxon>Archaea</taxon>
        <taxon>Methanobacteriati</taxon>
        <taxon>Thermoplasmatota</taxon>
        <taxon>Thermoplasmata</taxon>
        <taxon>Thermoplasmatales</taxon>
        <taxon>Ferroplasmaceae</taxon>
        <taxon>Ferroplasma</taxon>
    </lineage>
</organism>
<protein>
    <recommendedName>
        <fullName evidence="3">Antitoxin SocA-like Panacea domain-containing protein</fullName>
    </recommendedName>
</protein>
<accession>S0AQT6</accession>
<dbReference type="EMBL" id="CP004145">
    <property type="protein sequence ID" value="AGO60440.1"/>
    <property type="molecule type" value="Genomic_DNA"/>
</dbReference>
<proteinExistence type="predicted"/>
<evidence type="ECO:0008006" key="3">
    <source>
        <dbReference type="Google" id="ProtNLM"/>
    </source>
</evidence>
<reference evidence="1 2" key="1">
    <citation type="journal article" date="2007" name="Proc. Natl. Acad. Sci. U.S.A.">
        <title>Genome dynamics in a natural archaeal population.</title>
        <authorList>
            <person name="Allen E.E."/>
            <person name="Tyson G.W."/>
            <person name="Whitaker R.J."/>
            <person name="Detter J.C."/>
            <person name="Richardson P.M."/>
            <person name="Banfield J.F."/>
        </authorList>
    </citation>
    <scope>NUCLEOTIDE SEQUENCE [LARGE SCALE GENOMIC DNA]</scope>
    <source>
        <strain evidence="2">fer1</strain>
    </source>
</reference>
<dbReference type="Proteomes" id="UP000014660">
    <property type="component" value="Chromosome"/>
</dbReference>
<evidence type="ECO:0000313" key="2">
    <source>
        <dbReference type="Proteomes" id="UP000014660"/>
    </source>
</evidence>
<dbReference type="KEGG" id="fac:FACI_IFERC01G0460"/>
<dbReference type="RefSeq" id="WP_009886487.1">
    <property type="nucleotide sequence ID" value="NC_021592.1"/>
</dbReference>
<name>S0AQT6_FERAC</name>
<dbReference type="AlphaFoldDB" id="S0AQT6"/>
<dbReference type="HOGENOM" id="CLU_1521888_0_0_2"/>
<sequence>MSKDIKKLIAYFNYLGIKFNINSFEERFQIQKIAFILKTMGMELNYNFHLWKHRPYSSSLAKDYYDINNDNHNFNNSGYIIPEREKIILDKFINIFDTNIIQMESASTIMLLNLTYEDVELVEKKMKEIKPHLSDMDIINGQNKAKELLFKDEFLTDELKSEMMEWDNID</sequence>
<keyword evidence="2" id="KW-1185">Reference proteome</keyword>